<evidence type="ECO:0008006" key="5">
    <source>
        <dbReference type="Google" id="ProtNLM"/>
    </source>
</evidence>
<name>A0ABT0IUH0_9HYPH</name>
<dbReference type="Gene3D" id="2.160.10.10">
    <property type="entry name" value="Hexapeptide repeat proteins"/>
    <property type="match status" value="1"/>
</dbReference>
<evidence type="ECO:0000256" key="1">
    <source>
        <dbReference type="ARBA" id="ARBA00007274"/>
    </source>
</evidence>
<dbReference type="Pfam" id="PF00132">
    <property type="entry name" value="Hexapep"/>
    <property type="match status" value="1"/>
</dbReference>
<dbReference type="InterPro" id="IPR001451">
    <property type="entry name" value="Hexapep"/>
</dbReference>
<keyword evidence="4" id="KW-1185">Reference proteome</keyword>
<evidence type="ECO:0000313" key="3">
    <source>
        <dbReference type="EMBL" id="MCK8781504.1"/>
    </source>
</evidence>
<dbReference type="InterPro" id="IPR011004">
    <property type="entry name" value="Trimer_LpxA-like_sf"/>
</dbReference>
<accession>A0ABT0IUH0</accession>
<evidence type="ECO:0000313" key="4">
    <source>
        <dbReference type="Proteomes" id="UP001202827"/>
    </source>
</evidence>
<comment type="similarity">
    <text evidence="1">Belongs to the transferase hexapeptide repeat family.</text>
</comment>
<keyword evidence="2" id="KW-0808">Transferase</keyword>
<comment type="caution">
    <text evidence="3">The sequence shown here is derived from an EMBL/GenBank/DDBJ whole genome shotgun (WGS) entry which is preliminary data.</text>
</comment>
<reference evidence="3 4" key="1">
    <citation type="submission" date="2022-04" db="EMBL/GenBank/DDBJ databases">
        <title>Rhizobium coralii sp. nov., isolated from coral Turbinaria peltata.</title>
        <authorList>
            <person name="Sun H."/>
        </authorList>
    </citation>
    <scope>NUCLEOTIDE SEQUENCE [LARGE SCALE GENOMIC DNA]</scope>
    <source>
        <strain evidence="3 4">NTR19</strain>
    </source>
</reference>
<dbReference type="SUPFAM" id="SSF51161">
    <property type="entry name" value="Trimeric LpxA-like enzymes"/>
    <property type="match status" value="1"/>
</dbReference>
<dbReference type="PANTHER" id="PTHR23416">
    <property type="entry name" value="SIALIC ACID SYNTHASE-RELATED"/>
    <property type="match status" value="1"/>
</dbReference>
<dbReference type="RefSeq" id="WP_248683986.1">
    <property type="nucleotide sequence ID" value="NZ_JALPRY010000018.1"/>
</dbReference>
<sequence>MEKGANVHGSARIWLPSNLVMMERSIIGGRAEIYNTAQVTLMRQALVSQGAHLCAGTHDYTHPDFPLVTKPITIGRNAWICSKAIVGPGVTVGDNSVLGAGAVAFGDLLENGVYAGNPAVRIKDRWPNAGLGHGGGRPRAAAHSADG</sequence>
<dbReference type="InterPro" id="IPR051159">
    <property type="entry name" value="Hexapeptide_acetyltransf"/>
</dbReference>
<evidence type="ECO:0000256" key="2">
    <source>
        <dbReference type="ARBA" id="ARBA00022679"/>
    </source>
</evidence>
<organism evidence="3 4">
    <name type="scientific">Neorhizobium turbinariae</name>
    <dbReference type="NCBI Taxonomy" id="2937795"/>
    <lineage>
        <taxon>Bacteria</taxon>
        <taxon>Pseudomonadati</taxon>
        <taxon>Pseudomonadota</taxon>
        <taxon>Alphaproteobacteria</taxon>
        <taxon>Hyphomicrobiales</taxon>
        <taxon>Rhizobiaceae</taxon>
        <taxon>Rhizobium/Agrobacterium group</taxon>
        <taxon>Neorhizobium</taxon>
    </lineage>
</organism>
<dbReference type="Proteomes" id="UP001202827">
    <property type="component" value="Unassembled WGS sequence"/>
</dbReference>
<protein>
    <recommendedName>
        <fullName evidence="5">Acetyltransferase</fullName>
    </recommendedName>
</protein>
<gene>
    <name evidence="3" type="ORF">M0654_16110</name>
</gene>
<dbReference type="EMBL" id="JALPRY010000018">
    <property type="protein sequence ID" value="MCK8781504.1"/>
    <property type="molecule type" value="Genomic_DNA"/>
</dbReference>
<proteinExistence type="inferred from homology"/>
<dbReference type="PANTHER" id="PTHR23416:SF23">
    <property type="entry name" value="ACETYLTRANSFERASE C18B11.09C-RELATED"/>
    <property type="match status" value="1"/>
</dbReference>